<dbReference type="AlphaFoldDB" id="D4H0H6"/>
<proteinExistence type="predicted"/>
<dbReference type="STRING" id="522772.Dacet_1725"/>
<dbReference type="Pfam" id="PF00072">
    <property type="entry name" value="Response_reg"/>
    <property type="match status" value="1"/>
</dbReference>
<gene>
    <name evidence="4" type="ordered locus">Dacet_1725</name>
</gene>
<dbReference type="KEGG" id="dap:Dacet_1725"/>
<keyword evidence="1 2" id="KW-0597">Phosphoprotein</keyword>
<name>D4H0H6_DENA2</name>
<dbReference type="InterPro" id="IPR001789">
    <property type="entry name" value="Sig_transdc_resp-reg_receiver"/>
</dbReference>
<organism evidence="4 5">
    <name type="scientific">Denitrovibrio acetiphilus (strain DSM 12809 / NBRC 114555 / N2460)</name>
    <dbReference type="NCBI Taxonomy" id="522772"/>
    <lineage>
        <taxon>Bacteria</taxon>
        <taxon>Pseudomonadati</taxon>
        <taxon>Deferribacterota</taxon>
        <taxon>Deferribacteres</taxon>
        <taxon>Deferribacterales</taxon>
        <taxon>Geovibrionaceae</taxon>
        <taxon>Denitrovibrio</taxon>
    </lineage>
</organism>
<evidence type="ECO:0000259" key="3">
    <source>
        <dbReference type="PROSITE" id="PS50110"/>
    </source>
</evidence>
<evidence type="ECO:0000313" key="5">
    <source>
        <dbReference type="Proteomes" id="UP000002012"/>
    </source>
</evidence>
<dbReference type="InterPro" id="IPR050595">
    <property type="entry name" value="Bact_response_regulator"/>
</dbReference>
<dbReference type="OrthoDB" id="9800029at2"/>
<dbReference type="PaxDb" id="522772-Dacet_1725"/>
<dbReference type="Proteomes" id="UP000002012">
    <property type="component" value="Chromosome"/>
</dbReference>
<protein>
    <submittedName>
        <fullName evidence="4">Response regulator receiver protein</fullName>
    </submittedName>
</protein>
<dbReference type="GO" id="GO:0000160">
    <property type="term" value="P:phosphorelay signal transduction system"/>
    <property type="evidence" value="ECO:0007669"/>
    <property type="project" value="InterPro"/>
</dbReference>
<dbReference type="SMART" id="SM00448">
    <property type="entry name" value="REC"/>
    <property type="match status" value="1"/>
</dbReference>
<evidence type="ECO:0000256" key="1">
    <source>
        <dbReference type="ARBA" id="ARBA00022553"/>
    </source>
</evidence>
<evidence type="ECO:0000313" key="4">
    <source>
        <dbReference type="EMBL" id="ADD68489.1"/>
    </source>
</evidence>
<dbReference type="InParanoid" id="D4H0H6"/>
<reference evidence="4 5" key="1">
    <citation type="journal article" date="2010" name="Stand. Genomic Sci.">
        <title>Complete genome sequence of Denitrovibrio acetiphilus type strain (N2460).</title>
        <authorList>
            <person name="Kiss H."/>
            <person name="Lang E."/>
            <person name="Lapidus A."/>
            <person name="Copeland A."/>
            <person name="Nolan M."/>
            <person name="Glavina Del Rio T."/>
            <person name="Chen F."/>
            <person name="Lucas S."/>
            <person name="Tice H."/>
            <person name="Cheng J.F."/>
            <person name="Han C."/>
            <person name="Goodwin L."/>
            <person name="Pitluck S."/>
            <person name="Liolios K."/>
            <person name="Pati A."/>
            <person name="Ivanova N."/>
            <person name="Mavromatis K."/>
            <person name="Chen A."/>
            <person name="Palaniappan K."/>
            <person name="Land M."/>
            <person name="Hauser L."/>
            <person name="Chang Y.J."/>
            <person name="Jeffries C.D."/>
            <person name="Detter J.C."/>
            <person name="Brettin T."/>
            <person name="Spring S."/>
            <person name="Rohde M."/>
            <person name="Goker M."/>
            <person name="Woyke T."/>
            <person name="Bristow J."/>
            <person name="Eisen J.A."/>
            <person name="Markowitz V."/>
            <person name="Hugenholtz P."/>
            <person name="Kyrpides N.C."/>
            <person name="Klenk H.P."/>
        </authorList>
    </citation>
    <scope>NUCLEOTIDE SEQUENCE [LARGE SCALE GENOMIC DNA]</scope>
    <source>
        <strain evidence="5">DSM 12809 / NBRC 114555 / N2460</strain>
    </source>
</reference>
<dbReference type="RefSeq" id="WP_013011000.1">
    <property type="nucleotide sequence ID" value="NC_013943.1"/>
</dbReference>
<dbReference type="CDD" id="cd17574">
    <property type="entry name" value="REC_OmpR"/>
    <property type="match status" value="1"/>
</dbReference>
<dbReference type="EMBL" id="CP001968">
    <property type="protein sequence ID" value="ADD68489.1"/>
    <property type="molecule type" value="Genomic_DNA"/>
</dbReference>
<dbReference type="eggNOG" id="COG0745">
    <property type="taxonomic scope" value="Bacteria"/>
</dbReference>
<dbReference type="SUPFAM" id="SSF52172">
    <property type="entry name" value="CheY-like"/>
    <property type="match status" value="1"/>
</dbReference>
<dbReference type="Gene3D" id="3.40.50.2300">
    <property type="match status" value="1"/>
</dbReference>
<dbReference type="InterPro" id="IPR011006">
    <property type="entry name" value="CheY-like_superfamily"/>
</dbReference>
<feature type="modified residue" description="4-aspartylphosphate" evidence="2">
    <location>
        <position position="56"/>
    </location>
</feature>
<keyword evidence="5" id="KW-1185">Reference proteome</keyword>
<dbReference type="PANTHER" id="PTHR44591">
    <property type="entry name" value="STRESS RESPONSE REGULATOR PROTEIN 1"/>
    <property type="match status" value="1"/>
</dbReference>
<dbReference type="HOGENOM" id="CLU_000445_69_8_0"/>
<dbReference type="PANTHER" id="PTHR44591:SF3">
    <property type="entry name" value="RESPONSE REGULATORY DOMAIN-CONTAINING PROTEIN"/>
    <property type="match status" value="1"/>
</dbReference>
<feature type="domain" description="Response regulatory" evidence="3">
    <location>
        <begin position="6"/>
        <end position="121"/>
    </location>
</feature>
<evidence type="ECO:0000256" key="2">
    <source>
        <dbReference type="PROSITE-ProRule" id="PRU00169"/>
    </source>
</evidence>
<sequence>MTKDINVMIVDDEREILKMLETAFRKSEFKSVKSFYNPVEAVRAYDGSNFDVVLLDIMMPEMDGIEVLNKLKEKNKNVKVIMMTAYSTLDRVLKSHKIGADHYILKPFRNLRDVEAKIRQVLAE</sequence>
<dbReference type="PROSITE" id="PS50110">
    <property type="entry name" value="RESPONSE_REGULATORY"/>
    <property type="match status" value="1"/>
</dbReference>
<accession>D4H0H6</accession>